<proteinExistence type="predicted"/>
<dbReference type="EMBL" id="JAAMPC010000007">
    <property type="protein sequence ID" value="KAG2303622.1"/>
    <property type="molecule type" value="Genomic_DNA"/>
</dbReference>
<evidence type="ECO:0000313" key="2">
    <source>
        <dbReference type="Proteomes" id="UP000886595"/>
    </source>
</evidence>
<dbReference type="AlphaFoldDB" id="A0A8X7SC63"/>
<reference evidence="1 2" key="1">
    <citation type="submission" date="2020-02" db="EMBL/GenBank/DDBJ databases">
        <authorList>
            <person name="Ma Q."/>
            <person name="Huang Y."/>
            <person name="Song X."/>
            <person name="Pei D."/>
        </authorList>
    </citation>
    <scope>NUCLEOTIDE SEQUENCE [LARGE SCALE GENOMIC DNA]</scope>
    <source>
        <strain evidence="1">Sxm20200214</strain>
        <tissue evidence="1">Leaf</tissue>
    </source>
</reference>
<name>A0A8X7SC63_BRACI</name>
<dbReference type="OrthoDB" id="2196187at2759"/>
<accession>A0A8X7SC63</accession>
<gene>
    <name evidence="1" type="ORF">Bca52824_032273</name>
</gene>
<keyword evidence="2" id="KW-1185">Reference proteome</keyword>
<sequence length="98" mass="11158">MSLSVDSPYESKSKRCVLYVIGNEFDCNRKSLVIEDLLALFLDVQTIGDRNLRKLAFSHIVQTTRKTSVTDPRHKGLQKIVISMLEISFLPPDFVMLS</sequence>
<protein>
    <submittedName>
        <fullName evidence="1">Uncharacterized protein</fullName>
    </submittedName>
</protein>
<organism evidence="1 2">
    <name type="scientific">Brassica carinata</name>
    <name type="common">Ethiopian mustard</name>
    <name type="synonym">Abyssinian cabbage</name>
    <dbReference type="NCBI Taxonomy" id="52824"/>
    <lineage>
        <taxon>Eukaryota</taxon>
        <taxon>Viridiplantae</taxon>
        <taxon>Streptophyta</taxon>
        <taxon>Embryophyta</taxon>
        <taxon>Tracheophyta</taxon>
        <taxon>Spermatophyta</taxon>
        <taxon>Magnoliopsida</taxon>
        <taxon>eudicotyledons</taxon>
        <taxon>Gunneridae</taxon>
        <taxon>Pentapetalae</taxon>
        <taxon>rosids</taxon>
        <taxon>malvids</taxon>
        <taxon>Brassicales</taxon>
        <taxon>Brassicaceae</taxon>
        <taxon>Brassiceae</taxon>
        <taxon>Brassica</taxon>
    </lineage>
</organism>
<evidence type="ECO:0000313" key="1">
    <source>
        <dbReference type="EMBL" id="KAG2303622.1"/>
    </source>
</evidence>
<dbReference type="Proteomes" id="UP000886595">
    <property type="component" value="Unassembled WGS sequence"/>
</dbReference>
<comment type="caution">
    <text evidence="1">The sequence shown here is derived from an EMBL/GenBank/DDBJ whole genome shotgun (WGS) entry which is preliminary data.</text>
</comment>